<dbReference type="Proteomes" id="UP001286313">
    <property type="component" value="Unassembled WGS sequence"/>
</dbReference>
<evidence type="ECO:0000313" key="7">
    <source>
        <dbReference type="EMBL" id="KAK3875395.1"/>
    </source>
</evidence>
<dbReference type="PROSITE" id="PS00455">
    <property type="entry name" value="AMP_BINDING"/>
    <property type="match status" value="1"/>
</dbReference>
<name>A0AAE1KMA4_PETCI</name>
<organism evidence="7 8">
    <name type="scientific">Petrolisthes cinctipes</name>
    <name type="common">Flat porcelain crab</name>
    <dbReference type="NCBI Taxonomy" id="88211"/>
    <lineage>
        <taxon>Eukaryota</taxon>
        <taxon>Metazoa</taxon>
        <taxon>Ecdysozoa</taxon>
        <taxon>Arthropoda</taxon>
        <taxon>Crustacea</taxon>
        <taxon>Multicrustacea</taxon>
        <taxon>Malacostraca</taxon>
        <taxon>Eumalacostraca</taxon>
        <taxon>Eucarida</taxon>
        <taxon>Decapoda</taxon>
        <taxon>Pleocyemata</taxon>
        <taxon>Anomura</taxon>
        <taxon>Galatheoidea</taxon>
        <taxon>Porcellanidae</taxon>
        <taxon>Petrolisthes</taxon>
    </lineage>
</organism>
<dbReference type="FunFam" id="3.30.300.30:FF:000007">
    <property type="entry name" value="4-coumarate--CoA ligase 2"/>
    <property type="match status" value="1"/>
</dbReference>
<evidence type="ECO:0000256" key="4">
    <source>
        <dbReference type="ARBA" id="ARBA00023140"/>
    </source>
</evidence>
<dbReference type="PANTHER" id="PTHR24096:SF149">
    <property type="entry name" value="AMP-BINDING DOMAIN-CONTAINING PROTEIN-RELATED"/>
    <property type="match status" value="1"/>
</dbReference>
<keyword evidence="3" id="KW-0436">Ligase</keyword>
<dbReference type="InterPro" id="IPR000873">
    <property type="entry name" value="AMP-dep_synth/lig_dom"/>
</dbReference>
<feature type="domain" description="AMP-binding enzyme C-terminal" evidence="6">
    <location>
        <begin position="483"/>
        <end position="559"/>
    </location>
</feature>
<evidence type="ECO:0000256" key="2">
    <source>
        <dbReference type="ARBA" id="ARBA00006432"/>
    </source>
</evidence>
<evidence type="ECO:0000256" key="1">
    <source>
        <dbReference type="ARBA" id="ARBA00004275"/>
    </source>
</evidence>
<evidence type="ECO:0000259" key="6">
    <source>
        <dbReference type="Pfam" id="PF13193"/>
    </source>
</evidence>
<keyword evidence="4" id="KW-0576">Peroxisome</keyword>
<feature type="domain" description="AMP-dependent synthetase/ligase" evidence="5">
    <location>
        <begin position="43"/>
        <end position="431"/>
    </location>
</feature>
<dbReference type="InterPro" id="IPR025110">
    <property type="entry name" value="AMP-bd_C"/>
</dbReference>
<dbReference type="SUPFAM" id="SSF56801">
    <property type="entry name" value="Acetyl-CoA synthetase-like"/>
    <property type="match status" value="1"/>
</dbReference>
<comment type="similarity">
    <text evidence="2">Belongs to the ATP-dependent AMP-binding enzyme family.</text>
</comment>
<dbReference type="PANTHER" id="PTHR24096">
    <property type="entry name" value="LONG-CHAIN-FATTY-ACID--COA LIGASE"/>
    <property type="match status" value="1"/>
</dbReference>
<dbReference type="InterPro" id="IPR020845">
    <property type="entry name" value="AMP-binding_CS"/>
</dbReference>
<comment type="caution">
    <text evidence="7">The sequence shown here is derived from an EMBL/GenBank/DDBJ whole genome shotgun (WGS) entry which is preliminary data.</text>
</comment>
<comment type="subcellular location">
    <subcellularLocation>
        <location evidence="1">Peroxisome</location>
    </subcellularLocation>
</comment>
<dbReference type="InterPro" id="IPR042099">
    <property type="entry name" value="ANL_N_sf"/>
</dbReference>
<dbReference type="Pfam" id="PF13193">
    <property type="entry name" value="AMP-binding_C"/>
    <property type="match status" value="1"/>
</dbReference>
<evidence type="ECO:0000259" key="5">
    <source>
        <dbReference type="Pfam" id="PF00501"/>
    </source>
</evidence>
<protein>
    <submittedName>
        <fullName evidence="7">Uncharacterized protein</fullName>
    </submittedName>
</protein>
<dbReference type="Gene3D" id="3.40.50.12780">
    <property type="entry name" value="N-terminal domain of ligase-like"/>
    <property type="match status" value="1"/>
</dbReference>
<proteinExistence type="inferred from homology"/>
<dbReference type="EMBL" id="JAWQEG010001972">
    <property type="protein sequence ID" value="KAK3875395.1"/>
    <property type="molecule type" value="Genomic_DNA"/>
</dbReference>
<keyword evidence="8" id="KW-1185">Reference proteome</keyword>
<dbReference type="GO" id="GO:0016405">
    <property type="term" value="F:CoA-ligase activity"/>
    <property type="evidence" value="ECO:0007669"/>
    <property type="project" value="TreeGrafter"/>
</dbReference>
<gene>
    <name evidence="7" type="ORF">Pcinc_019733</name>
</gene>
<sequence length="576" mass="63507">MGSSTCGEGEERSVKRGRILRWDGPTPPLIPHLNYAHSMIKRMATHGHTVALVESETGKQWTFSELCELVPRVSGGLAECGVGLGDRVLCLTPIHIDYTLVLLAIIYRGATCVPINPTLNAEELAHVLRVSEARWAVVHEACVSLAEAAFTYLPSTTLRKMWVMGESPTPDKPSLHDLFSHDPIPPLTTTDGLVPDKMAAIMPFSSGTTGPSKGVLFSHRTLHVPNMTHLFLEQLQPEKAKMTKEIYSRALLLLPVAHSYGHIMLVNNLFVGTTTVCLTKFTPTAFLETIQKYQITVCPLVPHLVKFLSDTPLLKEYNITSVKAVMSGAAPIDTDTINNFEKKLYHLLMSCYLYLHPLTKQTGIPLTRAYGMTETYNAVTRTRPPPDDNPTTVGKVTPYTEVKVINDGGELVCEGEEGELCVRGPGIMLGYANNQIATSATLDSEGWIHTGDIGYYDQQDFLYITDRRKDIIKVKAYPVSPHELEEIVKQYEGVSDVAVVGVKHQRLGEAPKAFVVLKPNAKVTAAQIQSHVEDRVASYKQLAGGVKFVDVIPRNPTGKILKKQLKECDLDPEFSV</sequence>
<dbReference type="Pfam" id="PF00501">
    <property type="entry name" value="AMP-binding"/>
    <property type="match status" value="1"/>
</dbReference>
<dbReference type="GO" id="GO:0005777">
    <property type="term" value="C:peroxisome"/>
    <property type="evidence" value="ECO:0007669"/>
    <property type="project" value="UniProtKB-SubCell"/>
</dbReference>
<dbReference type="Gene3D" id="3.30.300.30">
    <property type="match status" value="1"/>
</dbReference>
<accession>A0AAE1KMA4</accession>
<dbReference type="InterPro" id="IPR045851">
    <property type="entry name" value="AMP-bd_C_sf"/>
</dbReference>
<reference evidence="7" key="1">
    <citation type="submission" date="2023-10" db="EMBL/GenBank/DDBJ databases">
        <title>Genome assemblies of two species of porcelain crab, Petrolisthes cinctipes and Petrolisthes manimaculis (Anomura: Porcellanidae).</title>
        <authorList>
            <person name="Angst P."/>
        </authorList>
    </citation>
    <scope>NUCLEOTIDE SEQUENCE</scope>
    <source>
        <strain evidence="7">PB745_01</strain>
        <tissue evidence="7">Gill</tissue>
    </source>
</reference>
<evidence type="ECO:0000256" key="3">
    <source>
        <dbReference type="ARBA" id="ARBA00022598"/>
    </source>
</evidence>
<evidence type="ECO:0000313" key="8">
    <source>
        <dbReference type="Proteomes" id="UP001286313"/>
    </source>
</evidence>
<dbReference type="AlphaFoldDB" id="A0AAE1KMA4"/>